<evidence type="ECO:0000313" key="2">
    <source>
        <dbReference type="EMBL" id="RGM69282.1"/>
    </source>
</evidence>
<accession>A0A3E4Y6C5</accession>
<dbReference type="InterPro" id="IPR032710">
    <property type="entry name" value="NTF2-like_dom_sf"/>
</dbReference>
<name>A0A3E4Y6C5_9FIRM</name>
<proteinExistence type="predicted"/>
<dbReference type="SUPFAM" id="SSF54427">
    <property type="entry name" value="NTF2-like"/>
    <property type="match status" value="2"/>
</dbReference>
<dbReference type="RefSeq" id="WP_117719180.1">
    <property type="nucleotide sequence ID" value="NZ_QSTP01000016.1"/>
</dbReference>
<evidence type="ECO:0000259" key="1">
    <source>
        <dbReference type="Pfam" id="PF12680"/>
    </source>
</evidence>
<dbReference type="Proteomes" id="UP000260758">
    <property type="component" value="Unassembled WGS sequence"/>
</dbReference>
<dbReference type="InterPro" id="IPR037401">
    <property type="entry name" value="SnoaL-like"/>
</dbReference>
<dbReference type="AlphaFoldDB" id="A0A3E4Y6C5"/>
<organism evidence="2 3">
    <name type="scientific">Agathobacter rectalis</name>
    <dbReference type="NCBI Taxonomy" id="39491"/>
    <lineage>
        <taxon>Bacteria</taxon>
        <taxon>Bacillati</taxon>
        <taxon>Bacillota</taxon>
        <taxon>Clostridia</taxon>
        <taxon>Lachnospirales</taxon>
        <taxon>Lachnospiraceae</taxon>
        <taxon>Agathobacter</taxon>
    </lineage>
</organism>
<dbReference type="Gene3D" id="3.10.450.50">
    <property type="match status" value="2"/>
</dbReference>
<comment type="caution">
    <text evidence="2">The sequence shown here is derived from an EMBL/GenBank/DDBJ whole genome shotgun (WGS) entry which is preliminary data.</text>
</comment>
<feature type="domain" description="SnoaL-like" evidence="1">
    <location>
        <begin position="9"/>
        <end position="103"/>
    </location>
</feature>
<dbReference type="EMBL" id="QSTP01000016">
    <property type="protein sequence ID" value="RGM69282.1"/>
    <property type="molecule type" value="Genomic_DNA"/>
</dbReference>
<sequence length="253" mass="27529">MTNKDKALALINTFATGDTDAAKNLLAEGYIQHNLAYGTGRDAFIGSVAYLASAPVKTTVNNIRAFEDGDKVFLQTVYNLAGAGEQVAFDIFRFDSNGKIAEHWDNLAAKAEPNPSGRTQIDGTIEKELVNTEETRKIVSAFVGDVLRGEHPEKLTSYFDGDTYIQHNTGIADGLSGLGAALEALGKQGIQMIYDQTYQVLADGNYGLAVSEGSFGGAHTSYYDLFRVENGKIVEHWDVMETIADKSTWQNQN</sequence>
<evidence type="ECO:0000313" key="3">
    <source>
        <dbReference type="Proteomes" id="UP000260758"/>
    </source>
</evidence>
<dbReference type="Pfam" id="PF12680">
    <property type="entry name" value="SnoaL_2"/>
    <property type="match status" value="1"/>
</dbReference>
<protein>
    <recommendedName>
        <fullName evidence="1">SnoaL-like domain-containing protein</fullName>
    </recommendedName>
</protein>
<gene>
    <name evidence="2" type="ORF">DXB99_13215</name>
</gene>
<reference evidence="2 3" key="1">
    <citation type="submission" date="2018-08" db="EMBL/GenBank/DDBJ databases">
        <title>A genome reference for cultivated species of the human gut microbiota.</title>
        <authorList>
            <person name="Zou Y."/>
            <person name="Xue W."/>
            <person name="Luo G."/>
        </authorList>
    </citation>
    <scope>NUCLEOTIDE SEQUENCE [LARGE SCALE GENOMIC DNA]</scope>
    <source>
        <strain evidence="2 3">OM07-13</strain>
    </source>
</reference>